<evidence type="ECO:0000313" key="3">
    <source>
        <dbReference type="Proteomes" id="UP000094385"/>
    </source>
</evidence>
<dbReference type="PANTHER" id="PTHR37919">
    <property type="entry name" value="PROTEIN CBG05606"/>
    <property type="match status" value="1"/>
</dbReference>
<dbReference type="OrthoDB" id="60858at2759"/>
<keyword evidence="3" id="KW-1185">Reference proteome</keyword>
<evidence type="ECO:0000313" key="2">
    <source>
        <dbReference type="EMBL" id="ODQ72045.1"/>
    </source>
</evidence>
<organism evidence="2 3">
    <name type="scientific">Lipomyces starkeyi NRRL Y-11557</name>
    <dbReference type="NCBI Taxonomy" id="675824"/>
    <lineage>
        <taxon>Eukaryota</taxon>
        <taxon>Fungi</taxon>
        <taxon>Dikarya</taxon>
        <taxon>Ascomycota</taxon>
        <taxon>Saccharomycotina</taxon>
        <taxon>Lipomycetes</taxon>
        <taxon>Lipomycetales</taxon>
        <taxon>Lipomycetaceae</taxon>
        <taxon>Lipomyces</taxon>
    </lineage>
</organism>
<reference evidence="2 3" key="1">
    <citation type="journal article" date="2016" name="Proc. Natl. Acad. Sci. U.S.A.">
        <title>Comparative genomics of biotechnologically important yeasts.</title>
        <authorList>
            <person name="Riley R."/>
            <person name="Haridas S."/>
            <person name="Wolfe K.H."/>
            <person name="Lopes M.R."/>
            <person name="Hittinger C.T."/>
            <person name="Goeker M."/>
            <person name="Salamov A.A."/>
            <person name="Wisecaver J.H."/>
            <person name="Long T.M."/>
            <person name="Calvey C.H."/>
            <person name="Aerts A.L."/>
            <person name="Barry K.W."/>
            <person name="Choi C."/>
            <person name="Clum A."/>
            <person name="Coughlan A.Y."/>
            <person name="Deshpande S."/>
            <person name="Douglass A.P."/>
            <person name="Hanson S.J."/>
            <person name="Klenk H.-P."/>
            <person name="LaButti K.M."/>
            <person name="Lapidus A."/>
            <person name="Lindquist E.A."/>
            <person name="Lipzen A.M."/>
            <person name="Meier-Kolthoff J.P."/>
            <person name="Ohm R.A."/>
            <person name="Otillar R.P."/>
            <person name="Pangilinan J.L."/>
            <person name="Peng Y."/>
            <person name="Rokas A."/>
            <person name="Rosa C.A."/>
            <person name="Scheuner C."/>
            <person name="Sibirny A.A."/>
            <person name="Slot J.C."/>
            <person name="Stielow J.B."/>
            <person name="Sun H."/>
            <person name="Kurtzman C.P."/>
            <person name="Blackwell M."/>
            <person name="Grigoriev I.V."/>
            <person name="Jeffries T.W."/>
        </authorList>
    </citation>
    <scope>NUCLEOTIDE SEQUENCE [LARGE SCALE GENOMIC DNA]</scope>
    <source>
        <strain evidence="2 3">NRRL Y-11557</strain>
    </source>
</reference>
<dbReference type="AlphaFoldDB" id="A0A1E3Q2V4"/>
<gene>
    <name evidence="2" type="ORF">LIPSTDRAFT_72733</name>
</gene>
<evidence type="ECO:0008006" key="4">
    <source>
        <dbReference type="Google" id="ProtNLM"/>
    </source>
</evidence>
<keyword evidence="1" id="KW-0812">Transmembrane</keyword>
<dbReference type="STRING" id="675824.A0A1E3Q2V4"/>
<sequence>MAYYYKPITLVAAWFLLSNILVTWDASYVLSRPHSFPGGKWHFLWKPYALYGEIDYVYGLPAFEVSDGFPSAQAFMTLVEAVFNYVYLFTSYFCTSPCWRLTGAIIGMMSATSCFSKTVLYMLCEIFSGYKYVGHNTWFRFVFLYIMPSGPWIFVSLYSMIAIAKQLHGALMSIPDATTEKKTK</sequence>
<feature type="transmembrane region" description="Helical" evidence="1">
    <location>
        <begin position="143"/>
        <end position="164"/>
    </location>
</feature>
<dbReference type="EMBL" id="KV454296">
    <property type="protein sequence ID" value="ODQ72045.1"/>
    <property type="molecule type" value="Genomic_DNA"/>
</dbReference>
<proteinExistence type="predicted"/>
<keyword evidence="1" id="KW-0472">Membrane</keyword>
<protein>
    <recommendedName>
        <fullName evidence="4">EXPERA domain-containing protein</fullName>
    </recommendedName>
</protein>
<dbReference type="PANTHER" id="PTHR37919:SF2">
    <property type="entry name" value="EXPERA DOMAIN-CONTAINING PROTEIN"/>
    <property type="match status" value="1"/>
</dbReference>
<name>A0A1E3Q2V4_LIPST</name>
<evidence type="ECO:0000256" key="1">
    <source>
        <dbReference type="SAM" id="Phobius"/>
    </source>
</evidence>
<keyword evidence="1" id="KW-1133">Transmembrane helix</keyword>
<dbReference type="Proteomes" id="UP000094385">
    <property type="component" value="Unassembled WGS sequence"/>
</dbReference>
<feature type="transmembrane region" description="Helical" evidence="1">
    <location>
        <begin position="74"/>
        <end position="94"/>
    </location>
</feature>
<accession>A0A1E3Q2V4</accession>
<feature type="transmembrane region" description="Helical" evidence="1">
    <location>
        <begin position="101"/>
        <end position="123"/>
    </location>
</feature>